<evidence type="ECO:0000313" key="2">
    <source>
        <dbReference type="EnsemblPlants" id="AUR62040954-RA:cds"/>
    </source>
</evidence>
<proteinExistence type="predicted"/>
<dbReference type="EnsemblPlants" id="AUR62040954-RA">
    <property type="protein sequence ID" value="AUR62040954-RA:cds"/>
    <property type="gene ID" value="AUR62040954"/>
</dbReference>
<organism evidence="2 3">
    <name type="scientific">Chenopodium quinoa</name>
    <name type="common">Quinoa</name>
    <dbReference type="NCBI Taxonomy" id="63459"/>
    <lineage>
        <taxon>Eukaryota</taxon>
        <taxon>Viridiplantae</taxon>
        <taxon>Streptophyta</taxon>
        <taxon>Embryophyta</taxon>
        <taxon>Tracheophyta</taxon>
        <taxon>Spermatophyta</taxon>
        <taxon>Magnoliopsida</taxon>
        <taxon>eudicotyledons</taxon>
        <taxon>Gunneridae</taxon>
        <taxon>Pentapetalae</taxon>
        <taxon>Caryophyllales</taxon>
        <taxon>Chenopodiaceae</taxon>
        <taxon>Chenopodioideae</taxon>
        <taxon>Atripliceae</taxon>
        <taxon>Chenopodium</taxon>
    </lineage>
</organism>
<feature type="compositionally biased region" description="Polar residues" evidence="1">
    <location>
        <begin position="583"/>
        <end position="607"/>
    </location>
</feature>
<protein>
    <submittedName>
        <fullName evidence="2">Uncharacterized protein</fullName>
    </submittedName>
</protein>
<dbReference type="PANTHER" id="PTHR21563">
    <property type="entry name" value="ZINC FINGER C3H1 DOMAIN-CONTAINING PROTEIN"/>
    <property type="match status" value="1"/>
</dbReference>
<dbReference type="OMA" id="TVLEAWH"/>
<feature type="region of interest" description="Disordered" evidence="1">
    <location>
        <begin position="15"/>
        <end position="164"/>
    </location>
</feature>
<dbReference type="GO" id="GO:0000178">
    <property type="term" value="C:exosome (RNase complex)"/>
    <property type="evidence" value="ECO:0007669"/>
    <property type="project" value="TreeGrafter"/>
</dbReference>
<evidence type="ECO:0000313" key="3">
    <source>
        <dbReference type="Proteomes" id="UP000596660"/>
    </source>
</evidence>
<feature type="compositionally biased region" description="Polar residues" evidence="1">
    <location>
        <begin position="648"/>
        <end position="658"/>
    </location>
</feature>
<evidence type="ECO:0000256" key="1">
    <source>
        <dbReference type="SAM" id="MobiDB-lite"/>
    </source>
</evidence>
<dbReference type="InterPro" id="IPR039278">
    <property type="entry name" value="Red1"/>
</dbReference>
<dbReference type="GO" id="GO:0005634">
    <property type="term" value="C:nucleus"/>
    <property type="evidence" value="ECO:0007669"/>
    <property type="project" value="TreeGrafter"/>
</dbReference>
<dbReference type="Proteomes" id="UP000596660">
    <property type="component" value="Unplaced"/>
</dbReference>
<accession>A0A803N5T1</accession>
<dbReference type="InterPro" id="IPR011990">
    <property type="entry name" value="TPR-like_helical_dom_sf"/>
</dbReference>
<feature type="compositionally biased region" description="Polar residues" evidence="1">
    <location>
        <begin position="100"/>
        <end position="124"/>
    </location>
</feature>
<dbReference type="PANTHER" id="PTHR21563:SF3">
    <property type="entry name" value="ZINC FINGER C3H1 DOMAIN-CONTAINING PROTEIN"/>
    <property type="match status" value="1"/>
</dbReference>
<feature type="region of interest" description="Disordered" evidence="1">
    <location>
        <begin position="335"/>
        <end position="373"/>
    </location>
</feature>
<feature type="region of interest" description="Disordered" evidence="1">
    <location>
        <begin position="713"/>
        <end position="737"/>
    </location>
</feature>
<feature type="region of interest" description="Disordered" evidence="1">
    <location>
        <begin position="566"/>
        <end position="610"/>
    </location>
</feature>
<keyword evidence="3" id="KW-1185">Reference proteome</keyword>
<reference evidence="2" key="2">
    <citation type="submission" date="2021-03" db="UniProtKB">
        <authorList>
            <consortium name="EnsemblPlants"/>
        </authorList>
    </citation>
    <scope>IDENTIFICATION</scope>
</reference>
<dbReference type="Gramene" id="AUR62040954-RA">
    <property type="protein sequence ID" value="AUR62040954-RA:cds"/>
    <property type="gene ID" value="AUR62040954"/>
</dbReference>
<dbReference type="SUPFAM" id="SSF48452">
    <property type="entry name" value="TPR-like"/>
    <property type="match status" value="1"/>
</dbReference>
<sequence length="1630" mass="180840">MQANCKDELRAKSMAFASTTSAVPQTHPPSKVREEGELTSSDDDGPVTGSVIPPLSGSAPNAPSSMRTTLQGVNSGKLTSGTPGGSTYSQAQTPYRKGFSKNQVQLKPSNSGWLARGSNDNLVISFSDDDDSGSDVEEKRSGKASSCSRPPLVLNSNRRPPTLPHVTMKTVSKTAKNEGKAILRKAPSSRPYISSMTKINESNVKSGSSALAEQKSWLKNSNATGKSLASQDSGCSKNLDMSNSKLEDLRHQIAVRENELKLKSVQQNKENVSESYRETNTSSQRKASRKCKSVPDNLPTQPDRKRLKTDAPGVTVSCSLSDWISLPKQNTSLMNATDPLERSHPGGTSKNQPSRSAPNQDIQESNKNKVNDNCDATSALKKVKSTSDGSLQAHSLQVSNSKFETPDVPIDNSNLSLRLGRSQAFRSGDLDLQSMFELEELHDKELEEAQEHRWKCEVEERNALNAYRRAQRALLEANAHCTYLYRKRELYSAQLRSCLMEDSSLLYSSRQRNEAEEKWNLANNISEVNLDLIPSSHQLNEFEAANRLGYNSTVQSADGDAHNRYSANEDGHNIGSEACSEPDASTSDLVRGNNIDSNGIRSPSVDLNMSPDDDCETFPLDNRSLHTNATILRSKEDSKENEKDTDVDSTTGFSTDGSQDPLFLEEYLRSKLISRLGVSSLKRNSIGDNSESVVDRAAEEGVGVKTQIIVQSVSVSDPNDSPQQPKDSISKTLPNTQNQQVVEEHCLSDSPARSFNPEECSFLSVDIASTSMIPSSFTFRSAMKAACSAILGSMQSKERYYGNLDTLTKHNFLFRQNQDKLCLEMTSSAELLVKCVGFGKIDSYTSKSVIDPFWPLYHQSAWASNSQNPVDQTEFSCVLTPPKYLVCLDNLKDDSHASHKNRDFGSSGKYSFSQSLAVSSSLTKHLPSDEPCLHGNDGCVDSYGGSGHSLYFQSRNGSGNPLRNGLADNDQSLEMALIVLSQEVNKNEGMKKALSVLSRALEADPSFLPIWIIYLLLFYSTKYSVGVFSKKSSVPEDDLFSHAVKHCEASYELWLLYINSRGQLVERFSAYEKALNRLCHYSATNNDQWKHRSATILDLFLQMLYCFCVSGNLAKAVWRIERLVHTDGDSDESHSLLLSDILQCLTISDKCIFWVCCVYLVIYRKLPDSLVQQFEFEKDISLVEWPSVHLTVGEKQHVSRLMELAIDSVGLNIDSESLESNTLKSAHLLAINHIKLMEAIDGVESCKAIIGKYKNLNFSCLEFILISARAHDFGDESAKLEEFEKTVSSWPKNVSGSQCVWNQYVEYALEKGRPDRAKVIMDQWFQSAGVPLLLHNRSVDGENDDSKSVSADPQLESNLSTMSNYNNMDIVFGLLNLSLYKLFQNDVLEAHEAVDKALKGANGEVLRHCVKEHAAFLFHYGSQLTKDVSNRGLIDILKGYIIHARAIPVLEPLTRKFIQDIRKPRTRQLVHNMLSPISSDSFLVNSVLEIWFGSSLPPKFDQLKDMVDFVEAIVEVSPANCQLVISVCKMVCRDFDSSDSKSASILFWASSLLVNTIYHSIPFPPEHVWVEAADLLGKLTSVREIFDSFHQRALLVFPFSIKLWKSFSNQSAGAKKKSIVEAAREKGLEV</sequence>
<feature type="compositionally biased region" description="Polar residues" evidence="1">
    <location>
        <begin position="346"/>
        <end position="363"/>
    </location>
</feature>
<feature type="compositionally biased region" description="Polar residues" evidence="1">
    <location>
        <begin position="58"/>
        <end position="93"/>
    </location>
</feature>
<feature type="region of interest" description="Disordered" evidence="1">
    <location>
        <begin position="629"/>
        <end position="659"/>
    </location>
</feature>
<feature type="region of interest" description="Disordered" evidence="1">
    <location>
        <begin position="264"/>
        <end position="312"/>
    </location>
</feature>
<reference evidence="2" key="1">
    <citation type="journal article" date="2017" name="Nature">
        <title>The genome of Chenopodium quinoa.</title>
        <authorList>
            <person name="Jarvis D.E."/>
            <person name="Ho Y.S."/>
            <person name="Lightfoot D.J."/>
            <person name="Schmoeckel S.M."/>
            <person name="Li B."/>
            <person name="Borm T.J.A."/>
            <person name="Ohyanagi H."/>
            <person name="Mineta K."/>
            <person name="Michell C.T."/>
            <person name="Saber N."/>
            <person name="Kharbatia N.M."/>
            <person name="Rupper R.R."/>
            <person name="Sharp A.R."/>
            <person name="Dally N."/>
            <person name="Boughton B.A."/>
            <person name="Woo Y.H."/>
            <person name="Gao G."/>
            <person name="Schijlen E.G.W.M."/>
            <person name="Guo X."/>
            <person name="Momin A.A."/>
            <person name="Negrao S."/>
            <person name="Al-Babili S."/>
            <person name="Gehring C."/>
            <person name="Roessner U."/>
            <person name="Jung C."/>
            <person name="Murphy K."/>
            <person name="Arold S.T."/>
            <person name="Gojobori T."/>
            <person name="van der Linden C.G."/>
            <person name="van Loo E.N."/>
            <person name="Jellen E.N."/>
            <person name="Maughan P.J."/>
            <person name="Tester M."/>
        </authorList>
    </citation>
    <scope>NUCLEOTIDE SEQUENCE [LARGE SCALE GENOMIC DNA]</scope>
    <source>
        <strain evidence="2">cv. PI 614886</strain>
    </source>
</reference>
<feature type="compositionally biased region" description="Polar residues" evidence="1">
    <location>
        <begin position="143"/>
        <end position="159"/>
    </location>
</feature>
<feature type="compositionally biased region" description="Basic and acidic residues" evidence="1">
    <location>
        <begin position="633"/>
        <end position="646"/>
    </location>
</feature>
<name>A0A803N5T1_CHEQI</name>